<dbReference type="NCBIfam" id="TIGR00487">
    <property type="entry name" value="IF-2"/>
    <property type="match status" value="1"/>
</dbReference>
<organism evidence="9">
    <name type="scientific">Inkyuleea mariana</name>
    <dbReference type="NCBI Taxonomy" id="123988"/>
    <lineage>
        <taxon>Eukaryota</taxon>
        <taxon>Rhodophyta</taxon>
        <taxon>Florideophyceae</taxon>
        <taxon>Rhodymeniophycidae</taxon>
        <taxon>Ceramiales</taxon>
        <taxon>Ceramiaceae</taxon>
        <taxon>Inkyuleea</taxon>
    </lineage>
</organism>
<dbReference type="InterPro" id="IPR009000">
    <property type="entry name" value="Transl_B-barrel_sf"/>
</dbReference>
<dbReference type="SUPFAM" id="SSF50447">
    <property type="entry name" value="Translation proteins"/>
    <property type="match status" value="2"/>
</dbReference>
<dbReference type="Pfam" id="PF11987">
    <property type="entry name" value="IF-2"/>
    <property type="match status" value="1"/>
</dbReference>
<dbReference type="Gene3D" id="3.40.50.10050">
    <property type="entry name" value="Translation initiation factor IF- 2, domain 3"/>
    <property type="match status" value="1"/>
</dbReference>
<dbReference type="InterPro" id="IPR053905">
    <property type="entry name" value="EF-G-like_DII"/>
</dbReference>
<reference evidence="9" key="2">
    <citation type="submission" date="2019-04" db="EMBL/GenBank/DDBJ databases">
        <authorList>
            <person name="Pasella M."/>
        </authorList>
    </citation>
    <scope>NUCLEOTIDE SEQUENCE</scope>
    <source>
        <strain evidence="9">PD1141</strain>
    </source>
</reference>
<dbReference type="InterPro" id="IPR015760">
    <property type="entry name" value="TIF_IF2"/>
</dbReference>
<dbReference type="InterPro" id="IPR005225">
    <property type="entry name" value="Small_GTP-bd"/>
</dbReference>
<dbReference type="FunFam" id="2.40.30.10:FF:000008">
    <property type="entry name" value="Translation initiation factor IF-2"/>
    <property type="match status" value="1"/>
</dbReference>
<geneLocation type="plastid" evidence="9"/>
<dbReference type="PROSITE" id="PS01176">
    <property type="entry name" value="IF2"/>
    <property type="match status" value="1"/>
</dbReference>
<sequence>MVNKFLLNYKLLNIDIYNLASDFSLYIYSDNKENIWTLQNPKFVNTLATNPLIIHEQIIDFNSSFIKINEHNNNILNKFDKKNKNNLREETTLDIRKNKGKLKKKNPKNINLDNDDLFINKNNNPFLSDDSLNISLIKTPKINKQKKKYKINNDDLENSVSIFQENMNSNSKNIIIDSPLTIEELALKLSIHPAEIITWLFLKGISVTINQVIDISIATKIAINYEFNILNQDSADNINYINKNIDNKYTKSVKRPPIITIFGHVDHGKTTLLDSIRNSNLVKQERGGITQNISAYEVEWLYESSYEKLIFLDTPGHEAFSSMRSRGAQVTDIAILVVAADDGLKPQSIEAIKHILNRKLPYIIVINKIDKPGINILKIKQELAEYNIINEKCDGSSIIIEVSALTGQNIDILLSNICLMSQLNDFIADPDQLAKGIILEAYINKQKGTIANVVVQNGTLKISDFIISGNIYGKIKGMISNYNLNIKEAKPSSIVEILGFPLVPQVGANFEVVKDEKEAKKKTSLNFKSQDKFQNTSKLLNSRITLESYNNKSYLKQLNIILKTDNQGSLEAIISSFTQISQEKVQINILSASSGSISYTDIELASTSNSLIVCFNINISSNIYSIIKSTGVMLRSFNIIYDLLDDITNYMLSLVDPEYDKIFLGRAKVQTVFYINKGAVAGCFVDQGKLKRLSNISIYRDGDIIYNGVLNSLKRIKDDIEEIDAGGECGVMCKNYNLWKKEDIIEAYELKEKEKVL</sequence>
<evidence type="ECO:0000256" key="3">
    <source>
        <dbReference type="ARBA" id="ARBA00022741"/>
    </source>
</evidence>
<dbReference type="InterPro" id="IPR006847">
    <property type="entry name" value="IF2_N"/>
</dbReference>
<keyword evidence="5" id="KW-0342">GTP-binding</keyword>
<keyword evidence="2 9" id="KW-0396">Initiation factor</keyword>
<reference evidence="9" key="1">
    <citation type="journal article" date="2019" name="Mol. Phylogenet. Evol.">
        <title>Morphological evolution and classification of the red algal order Ceramiales inferred using plastid phylogenomics.</title>
        <authorList>
            <person name="Diaz-Tapia P."/>
            <person name="Pasella M.M."/>
            <person name="Verbruggen H."/>
            <person name="Maggs C.A."/>
        </authorList>
    </citation>
    <scope>NUCLEOTIDE SEQUENCE</scope>
    <source>
        <strain evidence="9">PD1141</strain>
    </source>
</reference>
<dbReference type="InterPro" id="IPR036925">
    <property type="entry name" value="TIF_IF2_dom3_sf"/>
</dbReference>
<dbReference type="Gene3D" id="3.40.50.300">
    <property type="entry name" value="P-loop containing nucleotide triphosphate hydrolases"/>
    <property type="match status" value="1"/>
</dbReference>
<gene>
    <name evidence="9" type="primary">infB</name>
</gene>
<dbReference type="GO" id="GO:0005829">
    <property type="term" value="C:cytosol"/>
    <property type="evidence" value="ECO:0007669"/>
    <property type="project" value="TreeGrafter"/>
</dbReference>
<dbReference type="FunFam" id="3.40.50.300:FF:000019">
    <property type="entry name" value="Translation initiation factor IF-2"/>
    <property type="match status" value="1"/>
</dbReference>
<dbReference type="InterPro" id="IPR023115">
    <property type="entry name" value="TIF_IF2_dom3"/>
</dbReference>
<evidence type="ECO:0000256" key="7">
    <source>
        <dbReference type="ARBA" id="ARBA00044105"/>
    </source>
</evidence>
<evidence type="ECO:0000256" key="1">
    <source>
        <dbReference type="ARBA" id="ARBA00007733"/>
    </source>
</evidence>
<keyword evidence="9" id="KW-0934">Plastid</keyword>
<dbReference type="GO" id="GO:0003924">
    <property type="term" value="F:GTPase activity"/>
    <property type="evidence" value="ECO:0007669"/>
    <property type="project" value="InterPro"/>
</dbReference>
<evidence type="ECO:0000256" key="4">
    <source>
        <dbReference type="ARBA" id="ARBA00022917"/>
    </source>
</evidence>
<dbReference type="Pfam" id="PF22042">
    <property type="entry name" value="EF-G_D2"/>
    <property type="match status" value="1"/>
</dbReference>
<dbReference type="Pfam" id="PF00009">
    <property type="entry name" value="GTP_EFTU"/>
    <property type="match status" value="1"/>
</dbReference>
<dbReference type="CDD" id="cd03702">
    <property type="entry name" value="IF2_mtIF2_II"/>
    <property type="match status" value="1"/>
</dbReference>
<name>A0A4D6X2S9_9FLOR</name>
<dbReference type="PANTHER" id="PTHR43381">
    <property type="entry name" value="TRANSLATION INITIATION FACTOR IF-2-RELATED"/>
    <property type="match status" value="1"/>
</dbReference>
<dbReference type="CDD" id="cd03692">
    <property type="entry name" value="mtIF2_IVc"/>
    <property type="match status" value="1"/>
</dbReference>
<comment type="function">
    <text evidence="6">One of the essential components for the initiation of protein synthesis. Protects formylmethionyl-tRNA from spontaneous hydrolysis and promotes its binding to the 30S ribosomal subunits. Also involved in the hydrolysis of GTP during the formation of the 70S ribosomal complex.</text>
</comment>
<dbReference type="PANTHER" id="PTHR43381:SF5">
    <property type="entry name" value="TR-TYPE G DOMAIN-CONTAINING PROTEIN"/>
    <property type="match status" value="1"/>
</dbReference>
<dbReference type="InterPro" id="IPR000795">
    <property type="entry name" value="T_Tr_GTP-bd_dom"/>
</dbReference>
<dbReference type="InterPro" id="IPR044145">
    <property type="entry name" value="IF2_II"/>
</dbReference>
<dbReference type="HAMAP" id="MF_00100_B">
    <property type="entry name" value="IF_2_B"/>
    <property type="match status" value="1"/>
</dbReference>
<dbReference type="SUPFAM" id="SSF52156">
    <property type="entry name" value="Initiation factor IF2/eIF5b, domain 3"/>
    <property type="match status" value="1"/>
</dbReference>
<keyword evidence="3" id="KW-0547">Nucleotide-binding</keyword>
<dbReference type="InterPro" id="IPR027417">
    <property type="entry name" value="P-loop_NTPase"/>
</dbReference>
<protein>
    <recommendedName>
        <fullName evidence="7">Translation initiation factor IF-2, chloroplastic</fullName>
    </recommendedName>
</protein>
<comment type="similarity">
    <text evidence="1">Belongs to the TRAFAC class translation factor GTPase superfamily. Classic translation factor GTPase family. IF-2 subfamily.</text>
</comment>
<evidence type="ECO:0000256" key="5">
    <source>
        <dbReference type="ARBA" id="ARBA00023134"/>
    </source>
</evidence>
<keyword evidence="4" id="KW-0648">Protein biosynthesis</keyword>
<feature type="domain" description="Tr-type G" evidence="8">
    <location>
        <begin position="254"/>
        <end position="431"/>
    </location>
</feature>
<dbReference type="CDD" id="cd01887">
    <property type="entry name" value="IF2_eIF5B"/>
    <property type="match status" value="1"/>
</dbReference>
<evidence type="ECO:0000256" key="6">
    <source>
        <dbReference type="ARBA" id="ARBA00025162"/>
    </source>
</evidence>
<accession>A0A4D6X2S9</accession>
<dbReference type="FunFam" id="3.40.50.10050:FF:000001">
    <property type="entry name" value="Translation initiation factor IF-2"/>
    <property type="match status" value="1"/>
</dbReference>
<dbReference type="SUPFAM" id="SSF52540">
    <property type="entry name" value="P-loop containing nucleoside triphosphate hydrolases"/>
    <property type="match status" value="1"/>
</dbReference>
<proteinExistence type="inferred from homology"/>
<dbReference type="PROSITE" id="PS51722">
    <property type="entry name" value="G_TR_2"/>
    <property type="match status" value="1"/>
</dbReference>
<evidence type="ECO:0000313" key="9">
    <source>
        <dbReference type="EMBL" id="QCI08980.1"/>
    </source>
</evidence>
<dbReference type="AlphaFoldDB" id="A0A4D6X2S9"/>
<dbReference type="EMBL" id="MK814743">
    <property type="protein sequence ID" value="QCI08980.1"/>
    <property type="molecule type" value="Genomic_DNA"/>
</dbReference>
<dbReference type="PRINTS" id="PR00315">
    <property type="entry name" value="ELONGATNFCT"/>
</dbReference>
<evidence type="ECO:0000256" key="2">
    <source>
        <dbReference type="ARBA" id="ARBA00022540"/>
    </source>
</evidence>
<dbReference type="InterPro" id="IPR000178">
    <property type="entry name" value="TF_IF2_bacterial-like"/>
</dbReference>
<dbReference type="NCBIfam" id="TIGR00231">
    <property type="entry name" value="small_GTP"/>
    <property type="match status" value="1"/>
</dbReference>
<evidence type="ECO:0000259" key="8">
    <source>
        <dbReference type="PROSITE" id="PS51722"/>
    </source>
</evidence>
<dbReference type="Pfam" id="PF04760">
    <property type="entry name" value="IF2_N"/>
    <property type="match status" value="1"/>
</dbReference>
<dbReference type="Gene3D" id="2.40.30.10">
    <property type="entry name" value="Translation factors"/>
    <property type="match status" value="2"/>
</dbReference>
<dbReference type="GO" id="GO:0005525">
    <property type="term" value="F:GTP binding"/>
    <property type="evidence" value="ECO:0007669"/>
    <property type="project" value="UniProtKB-KW"/>
</dbReference>
<dbReference type="GO" id="GO:0003743">
    <property type="term" value="F:translation initiation factor activity"/>
    <property type="evidence" value="ECO:0007669"/>
    <property type="project" value="UniProtKB-KW"/>
</dbReference>